<dbReference type="STRING" id="295108.HT99x_01359"/>
<evidence type="ECO:0000313" key="3">
    <source>
        <dbReference type="Proteomes" id="UP000051497"/>
    </source>
</evidence>
<accession>A0A0Q9YLK6</accession>
<dbReference type="OrthoDB" id="5632105at2"/>
<dbReference type="Proteomes" id="UP000051497">
    <property type="component" value="Unassembled WGS sequence"/>
</dbReference>
<evidence type="ECO:0000313" key="2">
    <source>
        <dbReference type="EMBL" id="MCS5711535.1"/>
    </source>
</evidence>
<reference evidence="1" key="1">
    <citation type="submission" date="2015-09" db="EMBL/GenBank/DDBJ databases">
        <title>Draft Genome Sequences of Two Novel Amoeba-resistant Intranuclear Bacteria, Candidatus Berkiella cookevillensis and Candidatus Berkiella aquae.</title>
        <authorList>
            <person name="Mehari Y.T."/>
            <person name="Arivett B.A."/>
            <person name="Farone A.L."/>
            <person name="Gunderson J.H."/>
            <person name="Farone M.B."/>
        </authorList>
    </citation>
    <scope>NUCLEOTIDE SEQUENCE [LARGE SCALE GENOMIC DNA]</scope>
    <source>
        <strain evidence="1">HT99</strain>
    </source>
</reference>
<dbReference type="EMBL" id="LKAJ02000001">
    <property type="protein sequence ID" value="MCS5711535.1"/>
    <property type="molecule type" value="Genomic_DNA"/>
</dbReference>
<comment type="caution">
    <text evidence="1">The sequence shown here is derived from an EMBL/GenBank/DDBJ whole genome shotgun (WGS) entry which is preliminary data.</text>
</comment>
<gene>
    <name evidence="2" type="ORF">HT99x_008810</name>
    <name evidence="1" type="ORF">HT99x_01359</name>
</gene>
<reference evidence="2" key="2">
    <citation type="journal article" date="2016" name="Genome Announc.">
        <title>Draft Genome Sequences of Two Novel Amoeba-Resistant Intranuclear Bacteria, 'Candidatus Berkiella cookevillensis' and 'Candidatus Berkiella aquae'.</title>
        <authorList>
            <person name="Mehari Y.T."/>
            <person name="Arivett B.A."/>
            <person name="Farone A.L."/>
            <person name="Gunderson J.H."/>
            <person name="Farone M.B."/>
        </authorList>
    </citation>
    <scope>NUCLEOTIDE SEQUENCE</scope>
    <source>
        <strain evidence="2">HT99</strain>
    </source>
</reference>
<name>A0A0Q9YLK6_9GAMM</name>
<dbReference type="RefSeq" id="WP_075065986.1">
    <property type="nucleotide sequence ID" value="NZ_LKAJ02000001.1"/>
</dbReference>
<dbReference type="EMBL" id="LKAJ01000004">
    <property type="protein sequence ID" value="KRG21606.1"/>
    <property type="molecule type" value="Genomic_DNA"/>
</dbReference>
<organism evidence="1">
    <name type="scientific">Candidatus Berkiella aquae</name>
    <dbReference type="NCBI Taxonomy" id="295108"/>
    <lineage>
        <taxon>Bacteria</taxon>
        <taxon>Pseudomonadati</taxon>
        <taxon>Pseudomonadota</taxon>
        <taxon>Gammaproteobacteria</taxon>
        <taxon>Candidatus Berkiellales</taxon>
        <taxon>Candidatus Berkiellaceae</taxon>
        <taxon>Candidatus Berkiella</taxon>
    </lineage>
</organism>
<reference evidence="2" key="3">
    <citation type="submission" date="2021-06" db="EMBL/GenBank/DDBJ databases">
        <title>Genomic Description and Analysis of Intracellular Bacteria, Candidatus Berkiella cookevillensis and Candidatus Berkiella aquae.</title>
        <authorList>
            <person name="Kidane D.T."/>
            <person name="Mehari Y.T."/>
            <person name="Rice F.C."/>
            <person name="Arivett B.A."/>
            <person name="Farone A.L."/>
            <person name="Berk S.G."/>
            <person name="Farone M.B."/>
        </authorList>
    </citation>
    <scope>NUCLEOTIDE SEQUENCE</scope>
    <source>
        <strain evidence="2">HT99</strain>
    </source>
</reference>
<evidence type="ECO:0000313" key="1">
    <source>
        <dbReference type="EMBL" id="KRG21606.1"/>
    </source>
</evidence>
<dbReference type="AlphaFoldDB" id="A0A0Q9YLK6"/>
<keyword evidence="3" id="KW-1185">Reference proteome</keyword>
<sequence>MKPEKMNIHQQATFHYLQEIKRYCLQNIDIKQFPNKKEYKQLAKILNKVSKISSDFNKEFNYADLYFKYHNAIEKVADLELNSRERKTATYLDGLFIRTFENQNKIHDFLFDNVINEGEIESKNNLQKNLIKKTDGLSKKDIRHPDNPLNAFFASMLGGFGYNPLKRNNVPYLPFSENRLPTHRTCLRIGAQTRDSGYVNSTFQRYLLANARNRVDVAPQNPQGQYDYVYISLMKTEESRQDVKKEGIAKKLDQFVRNSEGTRAAALECINLAKDYRAAVITLPADGGFFLDGFSMKKGAAISNHKINMKDLANQLIESIKLDRNDFSMSKDVKKALFGEPFNERLIETLLKSAINEVIPDVKGKDLSDINLTPEKRNAVLFQFVKWNLSNYILEVLNPRAYNMSCKDAIDRGGIHTLWYHMNLLAKHGTPLTKEEFFKFLDSPAMVVKYRALNDNRNLLVNVMKHRLDADATFEAQHPWARKWVEMNSPKQEVKPSVELSKLKKMLNVEKAAPKEIISEQQLKQALTNIFNQQVQSCAKQQQKSFSYADSANLRVPVMVRC</sequence>
<protein>
    <submittedName>
        <fullName evidence="1">Uncharacterized protein</fullName>
    </submittedName>
</protein>
<proteinExistence type="predicted"/>